<reference evidence="1 2" key="1">
    <citation type="journal article" date="2020" name="Microb. Genom.">
        <title>Genetic diversity of clinical and environmental Mucorales isolates obtained from an investigation of mucormycosis cases among solid organ transplant recipients.</title>
        <authorList>
            <person name="Nguyen M.H."/>
            <person name="Kaul D."/>
            <person name="Muto C."/>
            <person name="Cheng S.J."/>
            <person name="Richter R.A."/>
            <person name="Bruno V.M."/>
            <person name="Liu G."/>
            <person name="Beyhan S."/>
            <person name="Sundermann A.J."/>
            <person name="Mounaud S."/>
            <person name="Pasculle A.W."/>
            <person name="Nierman W.C."/>
            <person name="Driscoll E."/>
            <person name="Cumbie R."/>
            <person name="Clancy C.J."/>
            <person name="Dupont C.L."/>
        </authorList>
    </citation>
    <scope>NUCLEOTIDE SEQUENCE [LARGE SCALE GENOMIC DNA]</scope>
    <source>
        <strain evidence="1 2">GL24</strain>
    </source>
</reference>
<dbReference type="Proteomes" id="UP000740926">
    <property type="component" value="Unassembled WGS sequence"/>
</dbReference>
<sequence>MLIRESNTLKIKKLLVTNRDLFDWNKLKGRRDTIKICPLMKKDLNAIKIDMDNNSEHAATITTFNELVQTSVTKYESGDALDSDLNALALYNTILIQPGDNNYGIEANDWDRFKDFVQGESAPTPTQLNVVEKDVLLSSISGKPSFRQLAAMEKKLLACNSSKVDQILQIIQNIPRIGTDTSVKEEDVLISEFVEPLLMEPFLRTIPRTIIHGNGHPLYESYIRKIKIANKCGLPLKGIRGRAPDRTIEFQISEKKTFSVLVAEIKIKENSCKNPDFVKLATLMKDILDFAVMEGIRNYFTRGILVAGSSCKIFKLHMPIKKMYCMTEVASFHLPDGINDIHFHEKIQKTIIAMSQCRLMIDSSILLLQSPDISPCENITVDSYPSPAHHNTYYN</sequence>
<proteinExistence type="predicted"/>
<comment type="caution">
    <text evidence="1">The sequence shown here is derived from an EMBL/GenBank/DDBJ whole genome shotgun (WGS) entry which is preliminary data.</text>
</comment>
<protein>
    <submittedName>
        <fullName evidence="1">Uncharacterized protein</fullName>
    </submittedName>
</protein>
<accession>A0A9P6YW95</accession>
<dbReference type="AlphaFoldDB" id="A0A9P6YW95"/>
<name>A0A9P6YW95_9FUNG</name>
<dbReference type="EMBL" id="JAANIU010001969">
    <property type="protein sequence ID" value="KAG1565812.1"/>
    <property type="molecule type" value="Genomic_DNA"/>
</dbReference>
<evidence type="ECO:0000313" key="2">
    <source>
        <dbReference type="Proteomes" id="UP000740926"/>
    </source>
</evidence>
<evidence type="ECO:0000313" key="1">
    <source>
        <dbReference type="EMBL" id="KAG1565812.1"/>
    </source>
</evidence>
<gene>
    <name evidence="1" type="ORF">G6F50_009719</name>
</gene>
<keyword evidence="2" id="KW-1185">Reference proteome</keyword>
<organism evidence="1 2">
    <name type="scientific">Rhizopus delemar</name>
    <dbReference type="NCBI Taxonomy" id="936053"/>
    <lineage>
        <taxon>Eukaryota</taxon>
        <taxon>Fungi</taxon>
        <taxon>Fungi incertae sedis</taxon>
        <taxon>Mucoromycota</taxon>
        <taxon>Mucoromycotina</taxon>
        <taxon>Mucoromycetes</taxon>
        <taxon>Mucorales</taxon>
        <taxon>Mucorineae</taxon>
        <taxon>Rhizopodaceae</taxon>
        <taxon>Rhizopus</taxon>
    </lineage>
</organism>